<keyword evidence="7" id="KW-0653">Protein transport</keyword>
<dbReference type="Proteomes" id="UP000199249">
    <property type="component" value="Unassembled WGS sequence"/>
</dbReference>
<dbReference type="GO" id="GO:0098797">
    <property type="term" value="C:plasma membrane protein complex"/>
    <property type="evidence" value="ECO:0007669"/>
    <property type="project" value="TreeGrafter"/>
</dbReference>
<evidence type="ECO:0000313" key="12">
    <source>
        <dbReference type="EMBL" id="SDY21109.1"/>
    </source>
</evidence>
<dbReference type="SUPFAM" id="SSF74653">
    <property type="entry name" value="TolA/TonB C-terminal domain"/>
    <property type="match status" value="1"/>
</dbReference>
<dbReference type="PROSITE" id="PS52015">
    <property type="entry name" value="TONB_CTD"/>
    <property type="match status" value="1"/>
</dbReference>
<protein>
    <submittedName>
        <fullName evidence="12">Protein TonB</fullName>
    </submittedName>
</protein>
<accession>A0A1H3I1W2</accession>
<evidence type="ECO:0000313" key="13">
    <source>
        <dbReference type="Proteomes" id="UP000199249"/>
    </source>
</evidence>
<keyword evidence="3" id="KW-0813">Transport</keyword>
<evidence type="ECO:0000259" key="11">
    <source>
        <dbReference type="PROSITE" id="PS52015"/>
    </source>
</evidence>
<keyword evidence="4" id="KW-1003">Cell membrane</keyword>
<dbReference type="AlphaFoldDB" id="A0A1H3I1W2"/>
<feature type="domain" description="TonB C-terminal" evidence="11">
    <location>
        <begin position="99"/>
        <end position="192"/>
    </location>
</feature>
<keyword evidence="5" id="KW-0997">Cell inner membrane</keyword>
<dbReference type="RefSeq" id="WP_092739968.1">
    <property type="nucleotide sequence ID" value="NZ_FNOV01000006.1"/>
</dbReference>
<dbReference type="OrthoDB" id="1039448at2"/>
<keyword evidence="6" id="KW-0812">Transmembrane</keyword>
<dbReference type="PANTHER" id="PTHR33446">
    <property type="entry name" value="PROTEIN TONB-RELATED"/>
    <property type="match status" value="1"/>
</dbReference>
<dbReference type="GO" id="GO:0055085">
    <property type="term" value="P:transmembrane transport"/>
    <property type="evidence" value="ECO:0007669"/>
    <property type="project" value="InterPro"/>
</dbReference>
<evidence type="ECO:0000256" key="10">
    <source>
        <dbReference type="SAM" id="SignalP"/>
    </source>
</evidence>
<evidence type="ECO:0000256" key="8">
    <source>
        <dbReference type="ARBA" id="ARBA00022989"/>
    </source>
</evidence>
<dbReference type="Gene3D" id="3.30.1150.10">
    <property type="match status" value="1"/>
</dbReference>
<dbReference type="Pfam" id="PF03544">
    <property type="entry name" value="TonB_C"/>
    <property type="match status" value="1"/>
</dbReference>
<dbReference type="InterPro" id="IPR051045">
    <property type="entry name" value="TonB-dependent_transducer"/>
</dbReference>
<dbReference type="PANTHER" id="PTHR33446:SF2">
    <property type="entry name" value="PROTEIN TONB"/>
    <property type="match status" value="1"/>
</dbReference>
<dbReference type="InterPro" id="IPR037682">
    <property type="entry name" value="TonB_C"/>
</dbReference>
<comment type="subcellular location">
    <subcellularLocation>
        <location evidence="1">Cell inner membrane</location>
        <topology evidence="1">Single-pass membrane protein</topology>
        <orientation evidence="1">Periplasmic side</orientation>
    </subcellularLocation>
</comment>
<keyword evidence="13" id="KW-1185">Reference proteome</keyword>
<dbReference type="InterPro" id="IPR006260">
    <property type="entry name" value="TonB/TolA_C"/>
</dbReference>
<evidence type="ECO:0000256" key="6">
    <source>
        <dbReference type="ARBA" id="ARBA00022692"/>
    </source>
</evidence>
<evidence type="ECO:0000256" key="9">
    <source>
        <dbReference type="ARBA" id="ARBA00023136"/>
    </source>
</evidence>
<reference evidence="13" key="1">
    <citation type="submission" date="2016-10" db="EMBL/GenBank/DDBJ databases">
        <authorList>
            <person name="Varghese N."/>
            <person name="Submissions S."/>
        </authorList>
    </citation>
    <scope>NUCLEOTIDE SEQUENCE [LARGE SCALE GENOMIC DNA]</scope>
    <source>
        <strain evidence="13">CGMCC 1.8975</strain>
    </source>
</reference>
<keyword evidence="8" id="KW-1133">Transmembrane helix</keyword>
<dbReference type="EMBL" id="FNOV01000006">
    <property type="protein sequence ID" value="SDY21109.1"/>
    <property type="molecule type" value="Genomic_DNA"/>
</dbReference>
<comment type="similarity">
    <text evidence="2">Belongs to the TonB family.</text>
</comment>
<evidence type="ECO:0000256" key="3">
    <source>
        <dbReference type="ARBA" id="ARBA00022448"/>
    </source>
</evidence>
<gene>
    <name evidence="12" type="ORF">SAMN04488069_106228</name>
</gene>
<name>A0A1H3I1W2_9BACT</name>
<dbReference type="GO" id="GO:0015031">
    <property type="term" value="P:protein transport"/>
    <property type="evidence" value="ECO:0007669"/>
    <property type="project" value="UniProtKB-KW"/>
</dbReference>
<keyword evidence="10" id="KW-0732">Signal</keyword>
<proteinExistence type="inferred from homology"/>
<sequence length="192" mass="21068">MRYFFLFSLACGLLLAAPATAQKLRKTAAGSGLMEKGEKVGVWEYYATTRNGSQVITQKYDHSAGRLVFFRPFDDVLYPVSMAAGEWSRARVTHPVFFIGGDPELTTYTSRLSYPTVAESKNVQGRVVVTITVDTLGRASNQQVLLGIGSGCDEEALRVARSIPDQWIPARVGSRAVVSKIDVPFTFRLAGR</sequence>
<feature type="signal peptide" evidence="10">
    <location>
        <begin position="1"/>
        <end position="21"/>
    </location>
</feature>
<keyword evidence="9" id="KW-0472">Membrane</keyword>
<feature type="chain" id="PRO_5011759490" evidence="10">
    <location>
        <begin position="22"/>
        <end position="192"/>
    </location>
</feature>
<evidence type="ECO:0000256" key="1">
    <source>
        <dbReference type="ARBA" id="ARBA00004383"/>
    </source>
</evidence>
<evidence type="ECO:0000256" key="7">
    <source>
        <dbReference type="ARBA" id="ARBA00022927"/>
    </source>
</evidence>
<evidence type="ECO:0000256" key="5">
    <source>
        <dbReference type="ARBA" id="ARBA00022519"/>
    </source>
</evidence>
<evidence type="ECO:0000256" key="4">
    <source>
        <dbReference type="ARBA" id="ARBA00022475"/>
    </source>
</evidence>
<organism evidence="12 13">
    <name type="scientific">Hymenobacter psychrophilus</name>
    <dbReference type="NCBI Taxonomy" id="651662"/>
    <lineage>
        <taxon>Bacteria</taxon>
        <taxon>Pseudomonadati</taxon>
        <taxon>Bacteroidota</taxon>
        <taxon>Cytophagia</taxon>
        <taxon>Cytophagales</taxon>
        <taxon>Hymenobacteraceae</taxon>
        <taxon>Hymenobacter</taxon>
    </lineage>
</organism>
<dbReference type="STRING" id="651662.SAMN04488069_106228"/>
<dbReference type="NCBIfam" id="TIGR01352">
    <property type="entry name" value="tonB_Cterm"/>
    <property type="match status" value="1"/>
</dbReference>
<dbReference type="GO" id="GO:0031992">
    <property type="term" value="F:energy transducer activity"/>
    <property type="evidence" value="ECO:0007669"/>
    <property type="project" value="TreeGrafter"/>
</dbReference>
<evidence type="ECO:0000256" key="2">
    <source>
        <dbReference type="ARBA" id="ARBA00006555"/>
    </source>
</evidence>